<dbReference type="Pfam" id="PF01363">
    <property type="entry name" value="FYVE"/>
    <property type="match status" value="1"/>
</dbReference>
<organism evidence="13">
    <name type="scientific">Lygus hesperus</name>
    <name type="common">Western plant bug</name>
    <dbReference type="NCBI Taxonomy" id="30085"/>
    <lineage>
        <taxon>Eukaryota</taxon>
        <taxon>Metazoa</taxon>
        <taxon>Ecdysozoa</taxon>
        <taxon>Arthropoda</taxon>
        <taxon>Hexapoda</taxon>
        <taxon>Insecta</taxon>
        <taxon>Pterygota</taxon>
        <taxon>Neoptera</taxon>
        <taxon>Paraneoptera</taxon>
        <taxon>Hemiptera</taxon>
        <taxon>Heteroptera</taxon>
        <taxon>Panheteroptera</taxon>
        <taxon>Cimicomorpha</taxon>
        <taxon>Miridae</taxon>
        <taxon>Mirini</taxon>
        <taxon>Lygus</taxon>
    </lineage>
</organism>
<dbReference type="SUPFAM" id="SSF50729">
    <property type="entry name" value="PH domain-like"/>
    <property type="match status" value="2"/>
</dbReference>
<dbReference type="SMART" id="SM00064">
    <property type="entry name" value="FYVE"/>
    <property type="match status" value="1"/>
</dbReference>
<dbReference type="Gene3D" id="1.20.900.10">
    <property type="entry name" value="Dbl homology (DH) domain"/>
    <property type="match status" value="1"/>
</dbReference>
<dbReference type="SMART" id="SM00325">
    <property type="entry name" value="RhoGEF"/>
    <property type="match status" value="1"/>
</dbReference>
<protein>
    <recommendedName>
        <fullName evidence="14">FYVE, RhoGEF and PH domain-containing protein 6</fullName>
    </recommendedName>
</protein>
<dbReference type="InterPro" id="IPR035899">
    <property type="entry name" value="DBL_dom_sf"/>
</dbReference>
<evidence type="ECO:0008006" key="14">
    <source>
        <dbReference type="Google" id="ProtNLM"/>
    </source>
</evidence>
<accession>A0A0K8SE90</accession>
<evidence type="ECO:0000256" key="5">
    <source>
        <dbReference type="ARBA" id="ARBA00022771"/>
    </source>
</evidence>
<evidence type="ECO:0000256" key="3">
    <source>
        <dbReference type="ARBA" id="ARBA00022658"/>
    </source>
</evidence>
<dbReference type="InterPro" id="IPR001849">
    <property type="entry name" value="PH_domain"/>
</dbReference>
<keyword evidence="7" id="KW-0206">Cytoskeleton</keyword>
<dbReference type="GO" id="GO:0005085">
    <property type="term" value="F:guanyl-nucleotide exchange factor activity"/>
    <property type="evidence" value="ECO:0007669"/>
    <property type="project" value="UniProtKB-KW"/>
</dbReference>
<dbReference type="PANTHER" id="PTHR12673">
    <property type="entry name" value="FACIOGENITAL DYSPLASIA PROTEIN"/>
    <property type="match status" value="1"/>
</dbReference>
<evidence type="ECO:0000256" key="6">
    <source>
        <dbReference type="ARBA" id="ARBA00022833"/>
    </source>
</evidence>
<dbReference type="Gene3D" id="2.30.29.30">
    <property type="entry name" value="Pleckstrin-homology domain (PH domain)/Phosphotyrosine-binding domain (PTB)"/>
    <property type="match status" value="2"/>
</dbReference>
<keyword evidence="4" id="KW-0479">Metal-binding</keyword>
<sequence length="751" mass="85667">MDKDIPPNAVVSGRKPPIMPKPKVIPEKPRFINVPVSPLVDSSLERTQSPDKFSDDECSIRQDELTNQSPVCSSNHSSQNILDVSSSSTACDISSYVKDAITVSAVVKSNEKSFCRQGNHFCKPKPVDDICEIATSGGENGEHSDSDGHSLTSFKSLDLNGPDDQANTSFENSSVSFNTSIEPYDGAPSDATRTGSKGNRAFLIAKEFVTTEQTYVQALRLLVVDFKKHLEDNDCTSGEYDKVVSTLPQLLEFHKGLLIELEQRVRDWTDRPQIADVIVKTFPFLKLYTSYMKDFEAQQNALEDCCSRNPRFYQALFSFENSEVCRKLTLKHYMLKPVQRIPQYRLLLERYLSHLDNGSGDSEWENAKAALTIVQDVLIHANKTIKQSDNLSKLLKLQSKLGNYEIIKPGRSFIKEGQLQKLSRKEIQQRYCILLSDCLLYTLQSSYLRIKYELPLAGMRVFSAKDRTEFEVRTSARSFTLKAKDEDECTEWMTALKKAISENNQRQLTFTNRFLEVSTSNDSFESGKEAPVWVQDQKASMCQICAAKFTVKFRRHHCRCCGRVVCGECSNNRAPLQYQKFQAKRVCDECYDYLKNEFEDPNSNMIDRIRDELGLSESNITPTFEALRISIKQLDASKRIRMKVPQHKNVAGGQMSGHLDSKEKRGWKRFWFVLKDRVLYYYKAEQDVKAYKTLPVLGYKVDQPSESIDEMDKRALFRLTHDNQNPLIFLAPSEEIASRWISALNEATILV</sequence>
<dbReference type="GO" id="GO:0005856">
    <property type="term" value="C:cytoskeleton"/>
    <property type="evidence" value="ECO:0007669"/>
    <property type="project" value="UniProtKB-SubCell"/>
</dbReference>
<dbReference type="InterPro" id="IPR011993">
    <property type="entry name" value="PH-like_dom_sf"/>
</dbReference>
<feature type="domain" description="PH" evidence="10">
    <location>
        <begin position="652"/>
        <end position="749"/>
    </location>
</feature>
<feature type="region of interest" description="Disordered" evidence="9">
    <location>
        <begin position="133"/>
        <end position="172"/>
    </location>
</feature>
<dbReference type="AlphaFoldDB" id="A0A0K8SE90"/>
<keyword evidence="5 8" id="KW-0863">Zinc-finger</keyword>
<name>A0A0K8SE90_LYGHE</name>
<dbReference type="PROSITE" id="PS50178">
    <property type="entry name" value="ZF_FYVE"/>
    <property type="match status" value="1"/>
</dbReference>
<dbReference type="GO" id="GO:0005737">
    <property type="term" value="C:cytoplasm"/>
    <property type="evidence" value="ECO:0007669"/>
    <property type="project" value="TreeGrafter"/>
</dbReference>
<dbReference type="Pfam" id="PF00621">
    <property type="entry name" value="RhoGEF"/>
    <property type="match status" value="1"/>
</dbReference>
<dbReference type="Pfam" id="PF00169">
    <property type="entry name" value="PH"/>
    <property type="match status" value="2"/>
</dbReference>
<dbReference type="PANTHER" id="PTHR12673:SF267">
    <property type="entry name" value="PROTEIN CBG10230"/>
    <property type="match status" value="1"/>
</dbReference>
<evidence type="ECO:0000256" key="9">
    <source>
        <dbReference type="SAM" id="MobiDB-lite"/>
    </source>
</evidence>
<dbReference type="InterPro" id="IPR000219">
    <property type="entry name" value="DH_dom"/>
</dbReference>
<dbReference type="EMBL" id="GBRD01014214">
    <property type="protein sequence ID" value="JAG51612.1"/>
    <property type="molecule type" value="Transcribed_RNA"/>
</dbReference>
<dbReference type="InterPro" id="IPR051092">
    <property type="entry name" value="FYVE_RhoGEF_PH"/>
</dbReference>
<keyword evidence="3" id="KW-0344">Guanine-nucleotide releasing factor</keyword>
<evidence type="ECO:0000256" key="1">
    <source>
        <dbReference type="ARBA" id="ARBA00004245"/>
    </source>
</evidence>
<evidence type="ECO:0000313" key="13">
    <source>
        <dbReference type="EMBL" id="JAG51612.1"/>
    </source>
</evidence>
<dbReference type="GO" id="GO:0008270">
    <property type="term" value="F:zinc ion binding"/>
    <property type="evidence" value="ECO:0007669"/>
    <property type="project" value="UniProtKB-KW"/>
</dbReference>
<dbReference type="InterPro" id="IPR017455">
    <property type="entry name" value="Znf_FYVE-rel"/>
</dbReference>
<evidence type="ECO:0000259" key="11">
    <source>
        <dbReference type="PROSITE" id="PS50010"/>
    </source>
</evidence>
<reference evidence="13" key="1">
    <citation type="submission" date="2014-09" db="EMBL/GenBank/DDBJ databases">
        <authorList>
            <person name="Magalhaes I.L.F."/>
            <person name="Oliveira U."/>
            <person name="Santos F.R."/>
            <person name="Vidigal T.H.D.A."/>
            <person name="Brescovit A.D."/>
            <person name="Santos A.J."/>
        </authorList>
    </citation>
    <scope>NUCLEOTIDE SEQUENCE</scope>
</reference>
<feature type="domain" description="PH" evidence="10">
    <location>
        <begin position="412"/>
        <end position="501"/>
    </location>
</feature>
<keyword evidence="2" id="KW-0963">Cytoplasm</keyword>
<feature type="domain" description="DH" evidence="11">
    <location>
        <begin position="200"/>
        <end position="384"/>
    </location>
</feature>
<dbReference type="Gene3D" id="3.30.40.10">
    <property type="entry name" value="Zinc/RING finger domain, C3HC4 (zinc finger)"/>
    <property type="match status" value="1"/>
</dbReference>
<evidence type="ECO:0000256" key="2">
    <source>
        <dbReference type="ARBA" id="ARBA00022490"/>
    </source>
</evidence>
<dbReference type="SMART" id="SM00233">
    <property type="entry name" value="PH"/>
    <property type="match status" value="2"/>
</dbReference>
<dbReference type="PROSITE" id="PS50010">
    <property type="entry name" value="DH_2"/>
    <property type="match status" value="1"/>
</dbReference>
<dbReference type="InterPro" id="IPR013083">
    <property type="entry name" value="Znf_RING/FYVE/PHD"/>
</dbReference>
<evidence type="ECO:0000256" key="8">
    <source>
        <dbReference type="PROSITE-ProRule" id="PRU00091"/>
    </source>
</evidence>
<dbReference type="PROSITE" id="PS50003">
    <property type="entry name" value="PH_DOMAIN"/>
    <property type="match status" value="2"/>
</dbReference>
<proteinExistence type="predicted"/>
<dbReference type="SUPFAM" id="SSF48065">
    <property type="entry name" value="DBL homology domain (DH-domain)"/>
    <property type="match status" value="1"/>
</dbReference>
<dbReference type="InterPro" id="IPR000306">
    <property type="entry name" value="Znf_FYVE"/>
</dbReference>
<feature type="domain" description="FYVE-type" evidence="12">
    <location>
        <begin position="536"/>
        <end position="595"/>
    </location>
</feature>
<evidence type="ECO:0000256" key="7">
    <source>
        <dbReference type="ARBA" id="ARBA00023212"/>
    </source>
</evidence>
<keyword evidence="6" id="KW-0862">Zinc</keyword>
<dbReference type="CDD" id="cd00160">
    <property type="entry name" value="RhoGEF"/>
    <property type="match status" value="1"/>
</dbReference>
<comment type="subcellular location">
    <subcellularLocation>
        <location evidence="1">Cytoplasm</location>
        <location evidence="1">Cytoskeleton</location>
    </subcellularLocation>
</comment>
<evidence type="ECO:0000256" key="4">
    <source>
        <dbReference type="ARBA" id="ARBA00022723"/>
    </source>
</evidence>
<feature type="region of interest" description="Disordered" evidence="9">
    <location>
        <begin position="1"/>
        <end position="24"/>
    </location>
</feature>
<evidence type="ECO:0000259" key="12">
    <source>
        <dbReference type="PROSITE" id="PS50178"/>
    </source>
</evidence>
<evidence type="ECO:0000259" key="10">
    <source>
        <dbReference type="PROSITE" id="PS50003"/>
    </source>
</evidence>